<evidence type="ECO:0000313" key="6">
    <source>
        <dbReference type="EMBL" id="SDX13761.1"/>
    </source>
</evidence>
<comment type="caution">
    <text evidence="6">The sequence shown here is derived from an EMBL/GenBank/DDBJ whole genome shotgun (WGS) entry which is preliminary data.</text>
</comment>
<evidence type="ECO:0000256" key="5">
    <source>
        <dbReference type="SAM" id="SignalP"/>
    </source>
</evidence>
<dbReference type="InterPro" id="IPR051695">
    <property type="entry name" value="Phosphoglycerate_Mutase"/>
</dbReference>
<feature type="active site" description="Tele-phosphohistidine intermediate" evidence="2">
    <location>
        <position position="47"/>
    </location>
</feature>
<proteinExistence type="predicted"/>
<dbReference type="PANTHER" id="PTHR46517:SF1">
    <property type="entry name" value="FRUCTOSE-2,6-BISPHOSPHATASE TIGAR"/>
    <property type="match status" value="1"/>
</dbReference>
<dbReference type="PROSITE" id="PS51257">
    <property type="entry name" value="PROKAR_LIPOPROTEIN"/>
    <property type="match status" value="1"/>
</dbReference>
<gene>
    <name evidence="6" type="ORF">SAMN05421782_11193</name>
</gene>
<sequence>MKKNVLKVMVMFCALLLIAGCGNDSTSSKTKTTEKKDGTVTFYVVRHGKTMLNTTDRVQGWSDAVLTPAGEEVVTSAGKGLKDVDFGAAYSSDSGRAIQTANLILEESAKSSDTKLQTDARFREFNFGSYEGDLNHNMWSDIAKSQGKTLEEWQSAGISPKEFADSVAKLDKTRVKEGENWPAEDYATIQARLKDGITEVAKKESKKGDENVLLVSHGLSIGALLDTIEPGYKLPATGIQNASVTKITYKDGNFKIEDVNDMSYVEKGQE</sequence>
<dbReference type="InterPro" id="IPR029033">
    <property type="entry name" value="His_PPase_superfam"/>
</dbReference>
<dbReference type="RefSeq" id="WP_003718600.1">
    <property type="nucleotide sequence ID" value="NZ_FNMX01000011.1"/>
</dbReference>
<dbReference type="SUPFAM" id="SSF53254">
    <property type="entry name" value="Phosphoglycerate mutase-like"/>
    <property type="match status" value="1"/>
</dbReference>
<evidence type="ECO:0000256" key="4">
    <source>
        <dbReference type="PIRSR" id="PIRSR613078-3"/>
    </source>
</evidence>
<dbReference type="Gene3D" id="3.40.50.1240">
    <property type="entry name" value="Phosphoglycerate mutase-like"/>
    <property type="match status" value="1"/>
</dbReference>
<feature type="site" description="Transition state stabilizer" evidence="4">
    <location>
        <position position="217"/>
    </location>
</feature>
<feature type="active site" description="Proton donor/acceptor" evidence="2">
    <location>
        <position position="124"/>
    </location>
</feature>
<keyword evidence="5" id="KW-0732">Signal</keyword>
<organism evidence="6 7">
    <name type="scientific">Listeria ivanovii</name>
    <dbReference type="NCBI Taxonomy" id="1638"/>
    <lineage>
        <taxon>Bacteria</taxon>
        <taxon>Bacillati</taxon>
        <taxon>Bacillota</taxon>
        <taxon>Bacilli</taxon>
        <taxon>Bacillales</taxon>
        <taxon>Listeriaceae</taxon>
        <taxon>Listeria</taxon>
    </lineage>
</organism>
<feature type="binding site" evidence="3">
    <location>
        <position position="96"/>
    </location>
    <ligand>
        <name>substrate</name>
    </ligand>
</feature>
<dbReference type="AlphaFoldDB" id="A0AAX2DRU1"/>
<evidence type="ECO:0000256" key="2">
    <source>
        <dbReference type="PIRSR" id="PIRSR613078-1"/>
    </source>
</evidence>
<dbReference type="CDD" id="cd07067">
    <property type="entry name" value="HP_PGM_like"/>
    <property type="match status" value="1"/>
</dbReference>
<reference evidence="6 7" key="1">
    <citation type="submission" date="2016-10" db="EMBL/GenBank/DDBJ databases">
        <authorList>
            <person name="Varghese N."/>
            <person name="Submissions S."/>
        </authorList>
    </citation>
    <scope>NUCLEOTIDE SEQUENCE [LARGE SCALE GENOMIC DNA]</scope>
    <source>
        <strain evidence="6 7">ATCC 49954</strain>
    </source>
</reference>
<dbReference type="GO" id="GO:0043456">
    <property type="term" value="P:regulation of pentose-phosphate shunt"/>
    <property type="evidence" value="ECO:0007669"/>
    <property type="project" value="TreeGrafter"/>
</dbReference>
<dbReference type="GO" id="GO:0004331">
    <property type="term" value="F:fructose-2,6-bisphosphate 2-phosphatase activity"/>
    <property type="evidence" value="ECO:0007669"/>
    <property type="project" value="TreeGrafter"/>
</dbReference>
<dbReference type="PANTHER" id="PTHR46517">
    <property type="entry name" value="FRUCTOSE-2,6-BISPHOSPHATASE TIGAR"/>
    <property type="match status" value="1"/>
</dbReference>
<accession>A0AAX2DRU1</accession>
<keyword evidence="1" id="KW-0378">Hydrolase</keyword>
<dbReference type="SMART" id="SM00855">
    <property type="entry name" value="PGAM"/>
    <property type="match status" value="1"/>
</dbReference>
<dbReference type="Proteomes" id="UP000183610">
    <property type="component" value="Unassembled WGS sequence"/>
</dbReference>
<name>A0AAX2DRU1_LISIV</name>
<dbReference type="Pfam" id="PF00300">
    <property type="entry name" value="His_Phos_1"/>
    <property type="match status" value="1"/>
</dbReference>
<dbReference type="InterPro" id="IPR013078">
    <property type="entry name" value="His_Pase_superF_clade-1"/>
</dbReference>
<feature type="binding site" evidence="3">
    <location>
        <begin position="46"/>
        <end position="53"/>
    </location>
    <ligand>
        <name>substrate</name>
    </ligand>
</feature>
<dbReference type="GO" id="GO:0045820">
    <property type="term" value="P:negative regulation of glycolytic process"/>
    <property type="evidence" value="ECO:0007669"/>
    <property type="project" value="TreeGrafter"/>
</dbReference>
<feature type="signal peptide" evidence="5">
    <location>
        <begin position="1"/>
        <end position="19"/>
    </location>
</feature>
<dbReference type="GO" id="GO:0005829">
    <property type="term" value="C:cytosol"/>
    <property type="evidence" value="ECO:0007669"/>
    <property type="project" value="TreeGrafter"/>
</dbReference>
<feature type="chain" id="PRO_5043477721" evidence="5">
    <location>
        <begin position="20"/>
        <end position="270"/>
    </location>
</feature>
<evidence type="ECO:0000256" key="3">
    <source>
        <dbReference type="PIRSR" id="PIRSR613078-2"/>
    </source>
</evidence>
<dbReference type="EMBL" id="FNMX01000011">
    <property type="protein sequence ID" value="SDX13761.1"/>
    <property type="molecule type" value="Genomic_DNA"/>
</dbReference>
<protein>
    <submittedName>
        <fullName evidence="6">Probable phosphoglycerate mutase</fullName>
    </submittedName>
</protein>
<evidence type="ECO:0000313" key="7">
    <source>
        <dbReference type="Proteomes" id="UP000183610"/>
    </source>
</evidence>
<evidence type="ECO:0000256" key="1">
    <source>
        <dbReference type="ARBA" id="ARBA00022801"/>
    </source>
</evidence>